<reference evidence="2 3" key="1">
    <citation type="submission" date="2023-12" db="EMBL/GenBank/DDBJ databases">
        <title>Jeotgalibacillus haloalkaliphilus sp. nov., a novel salt-tolerant bacteria, isolated from the estuary of the Fenhe River into the Yellow River.</title>
        <authorList>
            <person name="Li Y."/>
        </authorList>
    </citation>
    <scope>NUCLEOTIDE SEQUENCE [LARGE SCALE GENOMIC DNA]</scope>
    <source>
        <strain evidence="2 3">HH7-29</strain>
    </source>
</reference>
<dbReference type="Proteomes" id="UP001292084">
    <property type="component" value="Unassembled WGS sequence"/>
</dbReference>
<proteinExistence type="predicted"/>
<keyword evidence="3" id="KW-1185">Reference proteome</keyword>
<protein>
    <recommendedName>
        <fullName evidence="4">Transmembrane protein</fullName>
    </recommendedName>
</protein>
<gene>
    <name evidence="2" type="ORF">UFB30_11515</name>
</gene>
<evidence type="ECO:0000313" key="2">
    <source>
        <dbReference type="EMBL" id="MDZ5712855.1"/>
    </source>
</evidence>
<comment type="caution">
    <text evidence="2">The sequence shown here is derived from an EMBL/GenBank/DDBJ whole genome shotgun (WGS) entry which is preliminary data.</text>
</comment>
<keyword evidence="1" id="KW-0812">Transmembrane</keyword>
<organism evidence="2 3">
    <name type="scientific">Jeotgalibacillus haloalkalitolerans</name>
    <dbReference type="NCBI Taxonomy" id="3104292"/>
    <lineage>
        <taxon>Bacteria</taxon>
        <taxon>Bacillati</taxon>
        <taxon>Bacillota</taxon>
        <taxon>Bacilli</taxon>
        <taxon>Bacillales</taxon>
        <taxon>Caryophanaceae</taxon>
        <taxon>Jeotgalibacillus</taxon>
    </lineage>
</organism>
<evidence type="ECO:0000313" key="3">
    <source>
        <dbReference type="Proteomes" id="UP001292084"/>
    </source>
</evidence>
<feature type="transmembrane region" description="Helical" evidence="1">
    <location>
        <begin position="37"/>
        <end position="56"/>
    </location>
</feature>
<sequence>MEKEVLMMRRWRERKAVKSKKRKAEGKYSFWDGLTDVLIWVPELIILPFRLVYLLVRLFGRVFRDGFDSI</sequence>
<evidence type="ECO:0008006" key="4">
    <source>
        <dbReference type="Google" id="ProtNLM"/>
    </source>
</evidence>
<name>A0ABU5KNV2_9BACL</name>
<accession>A0ABU5KNV2</accession>
<evidence type="ECO:0000256" key="1">
    <source>
        <dbReference type="SAM" id="Phobius"/>
    </source>
</evidence>
<keyword evidence="1" id="KW-0472">Membrane</keyword>
<keyword evidence="1" id="KW-1133">Transmembrane helix</keyword>
<dbReference type="EMBL" id="JAXQNN010000003">
    <property type="protein sequence ID" value="MDZ5712855.1"/>
    <property type="molecule type" value="Genomic_DNA"/>
</dbReference>